<dbReference type="CDD" id="cd00882">
    <property type="entry name" value="Ras_like_GTPase"/>
    <property type="match status" value="1"/>
</dbReference>
<dbReference type="Proteomes" id="UP000198287">
    <property type="component" value="Unassembled WGS sequence"/>
</dbReference>
<sequence>MGKFEVIVIAGVVLYVAYLYQPKPPLPVTPDLDFCPSEGFEEKTQDALKLLRNDQEKNVIVFGETGVGKSSLINMIVDKQIAETSDKAVGCTFEHQKYSFLNYNIFDTVGLGEPEGGTVSTKDAVGKLLELITVLKSSPGINLLILVMKKGRITESLKTNYELFVNIMTEKKVPVFLVITHADGEKEKNKWYVDNVDHFRRHKAHFHDVTTVCAKKGENVHKNMQCYFKNCYAESRYNVLTLIKKYSLAEPYQIRGLTFSKRVASMVNIITDFFGYPRTLWEELYEFLLDLGFSDVDARRKSNALFN</sequence>
<dbReference type="InterPro" id="IPR025662">
    <property type="entry name" value="Sigma_54_int_dom_ATP-bd_1"/>
</dbReference>
<dbReference type="GO" id="GO:0005525">
    <property type="term" value="F:GTP binding"/>
    <property type="evidence" value="ECO:0007669"/>
    <property type="project" value="InterPro"/>
</dbReference>
<gene>
    <name evidence="2" type="ORF">Fcan01_00919</name>
</gene>
<accession>A0A226EWN4</accession>
<dbReference type="STRING" id="158441.A0A226EWN4"/>
<dbReference type="InterPro" id="IPR006073">
    <property type="entry name" value="GTP-bd"/>
</dbReference>
<dbReference type="Gene3D" id="3.40.50.300">
    <property type="entry name" value="P-loop containing nucleotide triphosphate hydrolases"/>
    <property type="match status" value="1"/>
</dbReference>
<comment type="caution">
    <text evidence="2">The sequence shown here is derived from an EMBL/GenBank/DDBJ whole genome shotgun (WGS) entry which is preliminary data.</text>
</comment>
<proteinExistence type="predicted"/>
<dbReference type="AlphaFoldDB" id="A0A226EWN4"/>
<keyword evidence="3" id="KW-1185">Reference proteome</keyword>
<evidence type="ECO:0000313" key="2">
    <source>
        <dbReference type="EMBL" id="OXA61567.1"/>
    </source>
</evidence>
<organism evidence="2 3">
    <name type="scientific">Folsomia candida</name>
    <name type="common">Springtail</name>
    <dbReference type="NCBI Taxonomy" id="158441"/>
    <lineage>
        <taxon>Eukaryota</taxon>
        <taxon>Metazoa</taxon>
        <taxon>Ecdysozoa</taxon>
        <taxon>Arthropoda</taxon>
        <taxon>Hexapoda</taxon>
        <taxon>Collembola</taxon>
        <taxon>Entomobryomorpha</taxon>
        <taxon>Isotomoidea</taxon>
        <taxon>Isotomidae</taxon>
        <taxon>Proisotominae</taxon>
        <taxon>Folsomia</taxon>
    </lineage>
</organism>
<reference evidence="2 3" key="1">
    <citation type="submission" date="2015-12" db="EMBL/GenBank/DDBJ databases">
        <title>The genome of Folsomia candida.</title>
        <authorList>
            <person name="Faddeeva A."/>
            <person name="Derks M.F."/>
            <person name="Anvar Y."/>
            <person name="Smit S."/>
            <person name="Van Straalen N."/>
            <person name="Roelofs D."/>
        </authorList>
    </citation>
    <scope>NUCLEOTIDE SEQUENCE [LARGE SCALE GENOMIC DNA]</scope>
    <source>
        <strain evidence="2 3">VU population</strain>
        <tissue evidence="2">Whole body</tissue>
    </source>
</reference>
<dbReference type="OrthoDB" id="2386367at2759"/>
<evidence type="ECO:0000259" key="1">
    <source>
        <dbReference type="Pfam" id="PF01926"/>
    </source>
</evidence>
<protein>
    <submittedName>
        <fullName evidence="2">GTPase Era</fullName>
    </submittedName>
</protein>
<feature type="domain" description="G" evidence="1">
    <location>
        <begin position="59"/>
        <end position="180"/>
    </location>
</feature>
<dbReference type="InterPro" id="IPR027417">
    <property type="entry name" value="P-loop_NTPase"/>
</dbReference>
<dbReference type="PROSITE" id="PS00675">
    <property type="entry name" value="SIGMA54_INTERACT_1"/>
    <property type="match status" value="1"/>
</dbReference>
<dbReference type="EMBL" id="LNIX01000001">
    <property type="protein sequence ID" value="OXA61567.1"/>
    <property type="molecule type" value="Genomic_DNA"/>
</dbReference>
<dbReference type="SUPFAM" id="SSF52540">
    <property type="entry name" value="P-loop containing nucleoside triphosphate hydrolases"/>
    <property type="match status" value="1"/>
</dbReference>
<name>A0A226EWN4_FOLCA</name>
<dbReference type="Pfam" id="PF01926">
    <property type="entry name" value="MMR_HSR1"/>
    <property type="match status" value="1"/>
</dbReference>
<evidence type="ECO:0000313" key="3">
    <source>
        <dbReference type="Proteomes" id="UP000198287"/>
    </source>
</evidence>